<keyword evidence="9" id="KW-1185">Reference proteome</keyword>
<evidence type="ECO:0000256" key="4">
    <source>
        <dbReference type="SAM" id="Phobius"/>
    </source>
</evidence>
<feature type="transmembrane region" description="Helical" evidence="4">
    <location>
        <begin position="147"/>
        <end position="167"/>
    </location>
</feature>
<gene>
    <name evidence="7" type="ORF">C1SCF055_LOCUS1557</name>
</gene>
<comment type="caution">
    <text evidence="7">The sequence shown here is derived from an EMBL/GenBank/DDBJ whole genome shotgun (WGS) entry which is preliminary data.</text>
</comment>
<sequence>MAQNTTNPCDCEAEDTELSLPLWASLPIIAFLVMLSGLFSGLTLGLMGLDVIGLQIVQKGDDKELARCAEKIAPIRESGNQLLCTLLLGNVAVNSALSILTADIASGLVGFLVSTALIVVFGEILPQAACSRYALQVGARTVPIVRFLMMLFFVITKPMSIILDWMLGREVGTIHSRTELMEMLKLQISLGAVSAEEGKIAQQVAEGALSFRDKSVGDIMTPLEDAYFLSSDTKLGYDSIREIFETGYSRIPIYGTDKHQYRGLLYTKDLMLADPEDEMKVGDFIQIFSRKARKEHRRQSWCNALMPSRKGAPIWDWSARSPAVIIDIFGDESGHQFSKTEVRSPGNIWLRSNKGATKLDALAMAGLPLENPCLEERMDEIRERLDQIGADLKGQKELQTELLKSIKDLTSSLGVSRTLTTGSQSTKFAKKPWMQRAQSLQELESKMFEEFVASQLSGQLDHHPSMPSDAGIYPPPVEQGKPIEPIGSPKTLVSVIPGGPDAPDLEHSKAMPGVLPASPSSPYLANREVMVSEREKEPQQPKTTSPRSSTSTKLRYMNERSQTHILGSLSESSALLDVPGPLPLDVGSKLILAMPRFLYFAIGFLLLCETVLAVACGPVHCPSHAGLRSTVVESITYSIAAAFSTASMKKALTSNNLKLATGGLLSFVAELHVDWISVSGKEGCKYAGVWLMMVLSLVTTRCLGTLHRLNSNSFVFDLTHEMMLNSMDVLSLLTYCASSALVTAAAYAQSHLLLGLDKSLDCWCSRILDLPDFRQGAVFSTSHVKWLSGVSKALVCISWRKYFGDRYMA</sequence>
<keyword evidence="2 4" id="KW-1133">Transmembrane helix</keyword>
<dbReference type="PROSITE" id="PS51371">
    <property type="entry name" value="CBS"/>
    <property type="match status" value="1"/>
</dbReference>
<dbReference type="InterPro" id="IPR002550">
    <property type="entry name" value="CNNM"/>
</dbReference>
<evidence type="ECO:0000259" key="6">
    <source>
        <dbReference type="PROSITE" id="PS51846"/>
    </source>
</evidence>
<dbReference type="PANTHER" id="PTHR12064:SF94">
    <property type="entry name" value="UNEXTENDED PROTEIN"/>
    <property type="match status" value="1"/>
</dbReference>
<dbReference type="EMBL" id="CAMXCT010000049">
    <property type="protein sequence ID" value="CAI3973027.1"/>
    <property type="molecule type" value="Genomic_DNA"/>
</dbReference>
<evidence type="ECO:0000259" key="5">
    <source>
        <dbReference type="PROSITE" id="PS51371"/>
    </source>
</evidence>
<evidence type="ECO:0000256" key="1">
    <source>
        <dbReference type="PROSITE-ProRule" id="PRU00703"/>
    </source>
</evidence>
<dbReference type="AlphaFoldDB" id="A0A9P1FGJ5"/>
<dbReference type="EMBL" id="CAMXCT030000049">
    <property type="protein sequence ID" value="CAL4760339.1"/>
    <property type="molecule type" value="Genomic_DNA"/>
</dbReference>
<evidence type="ECO:0000256" key="2">
    <source>
        <dbReference type="PROSITE-ProRule" id="PRU01193"/>
    </source>
</evidence>
<evidence type="ECO:0000313" key="9">
    <source>
        <dbReference type="Proteomes" id="UP001152797"/>
    </source>
</evidence>
<accession>A0A9P1FGJ5</accession>
<dbReference type="PROSITE" id="PS51846">
    <property type="entry name" value="CNNM"/>
    <property type="match status" value="1"/>
</dbReference>
<evidence type="ECO:0000256" key="3">
    <source>
        <dbReference type="SAM" id="MobiDB-lite"/>
    </source>
</evidence>
<feature type="transmembrane region" description="Helical" evidence="4">
    <location>
        <begin position="108"/>
        <end position="126"/>
    </location>
</feature>
<dbReference type="InterPro" id="IPR045095">
    <property type="entry name" value="ACDP"/>
</dbReference>
<feature type="domain" description="CBS" evidence="5">
    <location>
        <begin position="220"/>
        <end position="281"/>
    </location>
</feature>
<dbReference type="Proteomes" id="UP001152797">
    <property type="component" value="Unassembled WGS sequence"/>
</dbReference>
<evidence type="ECO:0000313" key="8">
    <source>
        <dbReference type="EMBL" id="CAL4760339.1"/>
    </source>
</evidence>
<keyword evidence="2 4" id="KW-0812">Transmembrane</keyword>
<reference evidence="8 9" key="2">
    <citation type="submission" date="2024-05" db="EMBL/GenBank/DDBJ databases">
        <authorList>
            <person name="Chen Y."/>
            <person name="Shah S."/>
            <person name="Dougan E. K."/>
            <person name="Thang M."/>
            <person name="Chan C."/>
        </authorList>
    </citation>
    <scope>NUCLEOTIDE SEQUENCE [LARGE SCALE GENOMIC DNA]</scope>
</reference>
<dbReference type="GO" id="GO:0016020">
    <property type="term" value="C:membrane"/>
    <property type="evidence" value="ECO:0007669"/>
    <property type="project" value="UniProtKB-UniRule"/>
</dbReference>
<dbReference type="Gene3D" id="3.10.580.10">
    <property type="entry name" value="CBS-domain"/>
    <property type="match status" value="1"/>
</dbReference>
<keyword evidence="1" id="KW-0129">CBS domain</keyword>
<proteinExistence type="predicted"/>
<dbReference type="InterPro" id="IPR000644">
    <property type="entry name" value="CBS_dom"/>
</dbReference>
<dbReference type="SUPFAM" id="SSF54631">
    <property type="entry name" value="CBS-domain pair"/>
    <property type="match status" value="1"/>
</dbReference>
<feature type="domain" description="CNNM transmembrane" evidence="6">
    <location>
        <begin position="18"/>
        <end position="204"/>
    </location>
</feature>
<dbReference type="Pfam" id="PF01595">
    <property type="entry name" value="CNNM"/>
    <property type="match status" value="1"/>
</dbReference>
<protein>
    <submittedName>
        <fullName evidence="8">Metal transporter CNNM4</fullName>
    </submittedName>
</protein>
<dbReference type="InterPro" id="IPR046342">
    <property type="entry name" value="CBS_dom_sf"/>
</dbReference>
<evidence type="ECO:0000313" key="7">
    <source>
        <dbReference type="EMBL" id="CAI3973027.1"/>
    </source>
</evidence>
<feature type="compositionally biased region" description="Low complexity" evidence="3">
    <location>
        <begin position="541"/>
        <end position="552"/>
    </location>
</feature>
<name>A0A9P1FGJ5_9DINO</name>
<dbReference type="GO" id="GO:0010960">
    <property type="term" value="P:magnesium ion homeostasis"/>
    <property type="evidence" value="ECO:0007669"/>
    <property type="project" value="InterPro"/>
</dbReference>
<dbReference type="EMBL" id="CAMXCT020000049">
    <property type="protein sequence ID" value="CAL1126402.1"/>
    <property type="molecule type" value="Genomic_DNA"/>
</dbReference>
<keyword evidence="2 4" id="KW-0472">Membrane</keyword>
<feature type="region of interest" description="Disordered" evidence="3">
    <location>
        <begin position="529"/>
        <end position="552"/>
    </location>
</feature>
<dbReference type="OrthoDB" id="5353557at2759"/>
<dbReference type="PANTHER" id="PTHR12064">
    <property type="entry name" value="METAL TRANSPORTER CNNM"/>
    <property type="match status" value="1"/>
</dbReference>
<feature type="transmembrane region" description="Helical" evidence="4">
    <location>
        <begin position="28"/>
        <end position="49"/>
    </location>
</feature>
<organism evidence="7">
    <name type="scientific">Cladocopium goreaui</name>
    <dbReference type="NCBI Taxonomy" id="2562237"/>
    <lineage>
        <taxon>Eukaryota</taxon>
        <taxon>Sar</taxon>
        <taxon>Alveolata</taxon>
        <taxon>Dinophyceae</taxon>
        <taxon>Suessiales</taxon>
        <taxon>Symbiodiniaceae</taxon>
        <taxon>Cladocopium</taxon>
    </lineage>
</organism>
<reference evidence="7" key="1">
    <citation type="submission" date="2022-10" db="EMBL/GenBank/DDBJ databases">
        <authorList>
            <person name="Chen Y."/>
            <person name="Dougan E. K."/>
            <person name="Chan C."/>
            <person name="Rhodes N."/>
            <person name="Thang M."/>
        </authorList>
    </citation>
    <scope>NUCLEOTIDE SEQUENCE</scope>
</reference>
<feature type="compositionally biased region" description="Basic and acidic residues" evidence="3">
    <location>
        <begin position="530"/>
        <end position="539"/>
    </location>
</feature>